<proteinExistence type="predicted"/>
<dbReference type="CDD" id="cd06173">
    <property type="entry name" value="MFS_MefA_like"/>
    <property type="match status" value="1"/>
</dbReference>
<dbReference type="EMBL" id="CADCTF010000104">
    <property type="protein sequence ID" value="CAA9249497.1"/>
    <property type="molecule type" value="Genomic_DNA"/>
</dbReference>
<dbReference type="GO" id="GO:0005886">
    <property type="term" value="C:plasma membrane"/>
    <property type="evidence" value="ECO:0007669"/>
    <property type="project" value="UniProtKB-SubCell"/>
</dbReference>
<name>A0A6J4IGC5_9ACTN</name>
<gene>
    <name evidence="9" type="ORF">AVDCRST_MAG50-2521</name>
</gene>
<evidence type="ECO:0000313" key="9">
    <source>
        <dbReference type="EMBL" id="CAA9249497.1"/>
    </source>
</evidence>
<accession>A0A6J4IGC5</accession>
<dbReference type="AlphaFoldDB" id="A0A6J4IGC5"/>
<reference evidence="9" key="1">
    <citation type="submission" date="2020-02" db="EMBL/GenBank/DDBJ databases">
        <authorList>
            <person name="Meier V. D."/>
        </authorList>
    </citation>
    <scope>NUCLEOTIDE SEQUENCE</scope>
    <source>
        <strain evidence="9">AVDCRST_MAG50</strain>
    </source>
</reference>
<evidence type="ECO:0000259" key="8">
    <source>
        <dbReference type="PROSITE" id="PS50850"/>
    </source>
</evidence>
<evidence type="ECO:0000256" key="4">
    <source>
        <dbReference type="ARBA" id="ARBA00022692"/>
    </source>
</evidence>
<feature type="domain" description="Major facilitator superfamily (MFS) profile" evidence="8">
    <location>
        <begin position="19"/>
        <end position="403"/>
    </location>
</feature>
<evidence type="ECO:0000256" key="1">
    <source>
        <dbReference type="ARBA" id="ARBA00004651"/>
    </source>
</evidence>
<sequence>MSRTRTYFWRTFRSLRLRNVRLYFIGQAVSASGMWMQSVAQLWLVYELTGSGTALGITTALQSLPVLLGGAWGGVVADRFDKRRLLVITQAVKGVLAGALGAVVALGVAELWMVYAFALLLGVVNALDNPARRTFVSEMAGPDDVANAISLNSAMLTSARIIGPSIAGLLINAFGVAPCFFINGASFVAVIIALLMMRTEELHRTELVKKAKGQVMEGFRYAWSAPEIRLPLVMMAVIGTLAYNFRVVLPLIAEEFDGGPGLFGTLYSVMSVGSLAGALFTASRLAATTRFLLVSALGLGLALVGAAVAPNLLLEYLALMAVGAASSAYTSTTQASLQVGSEPQMRGRVMALYTVVFMGSTPIGGPIVGWVAEDFGARAGFALGGVATVVTAVLAVRPALANRRQTTAGADASADADPARSGG</sequence>
<dbReference type="Pfam" id="PF05977">
    <property type="entry name" value="MFS_3"/>
    <property type="match status" value="1"/>
</dbReference>
<protein>
    <submittedName>
        <fullName evidence="9">Uncharacterized MFS-type transporter</fullName>
    </submittedName>
</protein>
<evidence type="ECO:0000256" key="2">
    <source>
        <dbReference type="ARBA" id="ARBA00022448"/>
    </source>
</evidence>
<evidence type="ECO:0000256" key="7">
    <source>
        <dbReference type="SAM" id="Phobius"/>
    </source>
</evidence>
<feature type="transmembrane region" description="Helical" evidence="7">
    <location>
        <begin position="20"/>
        <end position="46"/>
    </location>
</feature>
<evidence type="ECO:0000256" key="3">
    <source>
        <dbReference type="ARBA" id="ARBA00022475"/>
    </source>
</evidence>
<dbReference type="PROSITE" id="PS50850">
    <property type="entry name" value="MFS"/>
    <property type="match status" value="1"/>
</dbReference>
<keyword evidence="4 7" id="KW-0812">Transmembrane</keyword>
<keyword evidence="2" id="KW-0813">Transport</keyword>
<feature type="transmembrane region" description="Helical" evidence="7">
    <location>
        <begin position="291"/>
        <end position="310"/>
    </location>
</feature>
<evidence type="ECO:0000256" key="6">
    <source>
        <dbReference type="ARBA" id="ARBA00023136"/>
    </source>
</evidence>
<evidence type="ECO:0000256" key="5">
    <source>
        <dbReference type="ARBA" id="ARBA00022989"/>
    </source>
</evidence>
<dbReference type="GO" id="GO:0022857">
    <property type="term" value="F:transmembrane transporter activity"/>
    <property type="evidence" value="ECO:0007669"/>
    <property type="project" value="InterPro"/>
</dbReference>
<dbReference type="InterPro" id="IPR020846">
    <property type="entry name" value="MFS_dom"/>
</dbReference>
<organism evidence="9">
    <name type="scientific">uncultured Acidimicrobiales bacterium</name>
    <dbReference type="NCBI Taxonomy" id="310071"/>
    <lineage>
        <taxon>Bacteria</taxon>
        <taxon>Bacillati</taxon>
        <taxon>Actinomycetota</taxon>
        <taxon>Acidimicrobiia</taxon>
        <taxon>Acidimicrobiales</taxon>
        <taxon>environmental samples</taxon>
    </lineage>
</organism>
<dbReference type="InterPro" id="IPR036259">
    <property type="entry name" value="MFS_trans_sf"/>
</dbReference>
<dbReference type="PANTHER" id="PTHR23513">
    <property type="entry name" value="INTEGRAL MEMBRANE EFFLUX PROTEIN-RELATED"/>
    <property type="match status" value="1"/>
</dbReference>
<dbReference type="Gene3D" id="1.20.1250.20">
    <property type="entry name" value="MFS general substrate transporter like domains"/>
    <property type="match status" value="1"/>
</dbReference>
<feature type="transmembrane region" description="Helical" evidence="7">
    <location>
        <begin position="261"/>
        <end position="279"/>
    </location>
</feature>
<feature type="transmembrane region" description="Helical" evidence="7">
    <location>
        <begin position="230"/>
        <end position="249"/>
    </location>
</feature>
<dbReference type="PANTHER" id="PTHR23513:SF11">
    <property type="entry name" value="STAPHYLOFERRIN A TRANSPORTER"/>
    <property type="match status" value="1"/>
</dbReference>
<feature type="transmembrane region" description="Helical" evidence="7">
    <location>
        <begin position="377"/>
        <end position="396"/>
    </location>
</feature>
<feature type="transmembrane region" description="Helical" evidence="7">
    <location>
        <begin position="180"/>
        <end position="197"/>
    </location>
</feature>
<dbReference type="InterPro" id="IPR010290">
    <property type="entry name" value="TM_effector"/>
</dbReference>
<keyword evidence="3" id="KW-1003">Cell membrane</keyword>
<feature type="transmembrane region" description="Helical" evidence="7">
    <location>
        <begin position="52"/>
        <end position="73"/>
    </location>
</feature>
<feature type="transmembrane region" description="Helical" evidence="7">
    <location>
        <begin position="349"/>
        <end position="371"/>
    </location>
</feature>
<comment type="subcellular location">
    <subcellularLocation>
        <location evidence="1">Cell membrane</location>
        <topology evidence="1">Multi-pass membrane protein</topology>
    </subcellularLocation>
</comment>
<keyword evidence="5 7" id="KW-1133">Transmembrane helix</keyword>
<keyword evidence="6 7" id="KW-0472">Membrane</keyword>
<dbReference type="SUPFAM" id="SSF103473">
    <property type="entry name" value="MFS general substrate transporter"/>
    <property type="match status" value="1"/>
</dbReference>